<evidence type="ECO:0000256" key="6">
    <source>
        <dbReference type="SAM" id="Coils"/>
    </source>
</evidence>
<keyword evidence="5 7" id="KW-0472">Membrane</keyword>
<proteinExistence type="predicted"/>
<evidence type="ECO:0000256" key="4">
    <source>
        <dbReference type="ARBA" id="ARBA00022989"/>
    </source>
</evidence>
<sequence>MEQKVNNNMLQEDEIDLRELFKKLWKGKLFIIVFTLVVTIFAGVYAFLKTPIYEVKAIIKVGYIGDDNIVNTKLLVDELKSVFNIGSKNNTLENYKSIISSLKTLRDNDSLFSISSQSTSNKLAIEKINEVLNYTKDNYNLKISEFKMKVNADISRYENEITNINKIEKEKIERDIQKIKTQEIPYIQRQIDVLKNEELKSIKNKIKFNSFKLNEYEKNIGKLTSKKKLNSTENILISIQLQSIQSLILKTQEKIENLKLEENRIVDIKIKNLENKKKNLLNDKIKDLNIKLNEILLKKVNDLKEKISFEKFKLKNGYYSNAKIVGDIIINDEPIKPKKVLILVVAFVSGFILSIFLVFFLDFIKSFKEEK</sequence>
<dbReference type="AlphaFoldDB" id="A0A2G1DFH1"/>
<dbReference type="EMBL" id="NXFY01000021">
    <property type="protein sequence ID" value="PHO17235.1"/>
    <property type="molecule type" value="Genomic_DNA"/>
</dbReference>
<keyword evidence="2" id="KW-1003">Cell membrane</keyword>
<evidence type="ECO:0000256" key="2">
    <source>
        <dbReference type="ARBA" id="ARBA00022475"/>
    </source>
</evidence>
<dbReference type="GO" id="GO:0005886">
    <property type="term" value="C:plasma membrane"/>
    <property type="evidence" value="ECO:0007669"/>
    <property type="project" value="UniProtKB-SubCell"/>
</dbReference>
<evidence type="ECO:0000313" key="12">
    <source>
        <dbReference type="Proteomes" id="UP000221222"/>
    </source>
</evidence>
<evidence type="ECO:0000259" key="9">
    <source>
        <dbReference type="Pfam" id="PF13807"/>
    </source>
</evidence>
<evidence type="ECO:0000313" key="10">
    <source>
        <dbReference type="EMBL" id="AXX91769.1"/>
    </source>
</evidence>
<evidence type="ECO:0000256" key="5">
    <source>
        <dbReference type="ARBA" id="ARBA00023136"/>
    </source>
</evidence>
<dbReference type="Pfam" id="PF02706">
    <property type="entry name" value="Wzz"/>
    <property type="match status" value="1"/>
</dbReference>
<reference evidence="10 13" key="2">
    <citation type="submission" date="2018-08" db="EMBL/GenBank/DDBJ databases">
        <title>Complete genome of the Arcobacter molluscorum type strain LMG 25693.</title>
        <authorList>
            <person name="Miller W.G."/>
            <person name="Yee E."/>
            <person name="Bono J.L."/>
        </authorList>
    </citation>
    <scope>NUCLEOTIDE SEQUENCE [LARGE SCALE GENOMIC DNA]</scope>
    <source>
        <strain evidence="10 13">CECT 7696</strain>
    </source>
</reference>
<evidence type="ECO:0000313" key="11">
    <source>
        <dbReference type="EMBL" id="PHO17235.1"/>
    </source>
</evidence>
<feature type="coiled-coil region" evidence="6">
    <location>
        <begin position="241"/>
        <end position="298"/>
    </location>
</feature>
<feature type="domain" description="Tyrosine-protein kinase G-rich" evidence="9">
    <location>
        <begin position="315"/>
        <end position="360"/>
    </location>
</feature>
<protein>
    <submittedName>
        <fullName evidence="10">Chain length determinant protein, Wzz family</fullName>
    </submittedName>
</protein>
<feature type="transmembrane region" description="Helical" evidence="7">
    <location>
        <begin position="29"/>
        <end position="48"/>
    </location>
</feature>
<evidence type="ECO:0000256" key="1">
    <source>
        <dbReference type="ARBA" id="ARBA00004651"/>
    </source>
</evidence>
<feature type="transmembrane region" description="Helical" evidence="7">
    <location>
        <begin position="340"/>
        <end position="361"/>
    </location>
</feature>
<dbReference type="Proteomes" id="UP000262712">
    <property type="component" value="Chromosome"/>
</dbReference>
<keyword evidence="4 7" id="KW-1133">Transmembrane helix</keyword>
<dbReference type="RefSeq" id="WP_099343284.1">
    <property type="nucleotide sequence ID" value="NZ_CP032098.1"/>
</dbReference>
<comment type="subcellular location">
    <subcellularLocation>
        <location evidence="1">Cell membrane</location>
        <topology evidence="1">Multi-pass membrane protein</topology>
    </subcellularLocation>
</comment>
<evidence type="ECO:0000259" key="8">
    <source>
        <dbReference type="Pfam" id="PF02706"/>
    </source>
</evidence>
<accession>A0A2G1DFH1</accession>
<feature type="domain" description="Polysaccharide chain length determinant N-terminal" evidence="8">
    <location>
        <begin position="13"/>
        <end position="103"/>
    </location>
</feature>
<name>A0A2G1DFH1_9BACT</name>
<evidence type="ECO:0000313" key="13">
    <source>
        <dbReference type="Proteomes" id="UP000262712"/>
    </source>
</evidence>
<dbReference type="EMBL" id="CP032098">
    <property type="protein sequence ID" value="AXX91769.1"/>
    <property type="molecule type" value="Genomic_DNA"/>
</dbReference>
<dbReference type="InterPro" id="IPR032807">
    <property type="entry name" value="GNVR"/>
</dbReference>
<keyword evidence="3 7" id="KW-0812">Transmembrane</keyword>
<dbReference type="Proteomes" id="UP000221222">
    <property type="component" value="Unassembled WGS sequence"/>
</dbReference>
<evidence type="ECO:0000256" key="3">
    <source>
        <dbReference type="ARBA" id="ARBA00022692"/>
    </source>
</evidence>
<evidence type="ECO:0000256" key="7">
    <source>
        <dbReference type="SAM" id="Phobius"/>
    </source>
</evidence>
<keyword evidence="6" id="KW-0175">Coiled coil</keyword>
<keyword evidence="12" id="KW-1185">Reference proteome</keyword>
<dbReference type="InterPro" id="IPR003856">
    <property type="entry name" value="LPS_length_determ_N"/>
</dbReference>
<organism evidence="11 12">
    <name type="scientific">Malaciobacter molluscorum LMG 25693</name>
    <dbReference type="NCBI Taxonomy" id="870501"/>
    <lineage>
        <taxon>Bacteria</taxon>
        <taxon>Pseudomonadati</taxon>
        <taxon>Campylobacterota</taxon>
        <taxon>Epsilonproteobacteria</taxon>
        <taxon>Campylobacterales</taxon>
        <taxon>Arcobacteraceae</taxon>
        <taxon>Malaciobacter</taxon>
    </lineage>
</organism>
<gene>
    <name evidence="10" type="ORF">AMOL_0774</name>
    <name evidence="11" type="ORF">CPU12_11580</name>
</gene>
<dbReference type="KEGG" id="amol:AMOL_0774"/>
<reference evidence="11 12" key="1">
    <citation type="submission" date="2017-09" db="EMBL/GenBank/DDBJ databases">
        <title>Arcobacter canalis sp. nov., a new species isolated from a water canal contaminated with urban sewage.</title>
        <authorList>
            <person name="Perez-Cataluna A."/>
            <person name="Salas-Masso N."/>
            <person name="Figueras M.J."/>
        </authorList>
    </citation>
    <scope>NUCLEOTIDE SEQUENCE [LARGE SCALE GENOMIC DNA]</scope>
    <source>
        <strain evidence="11 12">F98-3</strain>
    </source>
</reference>
<dbReference type="Pfam" id="PF13807">
    <property type="entry name" value="GNVR"/>
    <property type="match status" value="1"/>
</dbReference>